<evidence type="ECO:0000313" key="1">
    <source>
        <dbReference type="EMBL" id="CCW34475.1"/>
    </source>
</evidence>
<dbReference type="Proteomes" id="UP000014227">
    <property type="component" value="Chromosome I"/>
</dbReference>
<name>S0ETJ7_CHTCT</name>
<protein>
    <recommendedName>
        <fullName evidence="3">Tetratricopeptide repeat</fullName>
    </recommendedName>
</protein>
<dbReference type="Gene3D" id="1.25.40.10">
    <property type="entry name" value="Tetratricopeptide repeat domain"/>
    <property type="match status" value="1"/>
</dbReference>
<organism evidence="1 2">
    <name type="scientific">Chthonomonas calidirosea (strain DSM 23976 / ICMP 18418 / T49)</name>
    <dbReference type="NCBI Taxonomy" id="1303518"/>
    <lineage>
        <taxon>Bacteria</taxon>
        <taxon>Bacillati</taxon>
        <taxon>Armatimonadota</taxon>
        <taxon>Chthonomonadia</taxon>
        <taxon>Chthonomonadales</taxon>
        <taxon>Chthonomonadaceae</taxon>
        <taxon>Chthonomonas</taxon>
    </lineage>
</organism>
<gene>
    <name evidence="1" type="ORF">CCALI_00649</name>
</gene>
<accession>S0ETJ7</accession>
<dbReference type="KEGG" id="ccz:CCALI_00649"/>
<proteinExistence type="predicted"/>
<dbReference type="SUPFAM" id="SSF48452">
    <property type="entry name" value="TPR-like"/>
    <property type="match status" value="1"/>
</dbReference>
<dbReference type="PATRIC" id="fig|1303518.3.peg.655"/>
<dbReference type="AlphaFoldDB" id="S0ETJ7"/>
<evidence type="ECO:0008006" key="3">
    <source>
        <dbReference type="Google" id="ProtNLM"/>
    </source>
</evidence>
<sequence length="261" mass="29786">METAERQHQEALRLTEEARVIRAHGGNRESVRLLQLALLRYAEAERLAGCEGLEPNELWLRARAEACTLCAEWLEQEDRPAEAARTYQEATDVWGQLAGWPDSRERMKECAHRAVACCRTLEGHPFGRLALLLVHYEHQLNLLALRTDTEAEQAYLCVRIATTLFRRGYALEALPRYERAIELYAAAPATPAHLFAMGECHQALGRLHAEALENLERALFHYRAALALYRTSELNGEREKAVINACEKTLADLLTRYERHQ</sequence>
<dbReference type="InParanoid" id="S0ETJ7"/>
<dbReference type="RefSeq" id="WP_016482037.1">
    <property type="nucleotide sequence ID" value="NC_021487.1"/>
</dbReference>
<reference evidence="2" key="1">
    <citation type="submission" date="2013-03" db="EMBL/GenBank/DDBJ databases">
        <title>Genome sequence of Chthonomonas calidirosea, the first sequenced genome from the Armatimonadetes phylum (formally candidate division OP10).</title>
        <authorList>
            <person name="Lee K.C.Y."/>
            <person name="Morgan X.C."/>
            <person name="Dunfield P.F."/>
            <person name="Tamas I."/>
            <person name="Houghton K.M."/>
            <person name="Vyssotski M."/>
            <person name="Ryan J.L.J."/>
            <person name="Lagutin K."/>
            <person name="McDonald I.R."/>
            <person name="Stott M.B."/>
        </authorList>
    </citation>
    <scope>NUCLEOTIDE SEQUENCE [LARGE SCALE GENOMIC DNA]</scope>
    <source>
        <strain evidence="2">DSM 23976 / ICMP 18418 / T49</strain>
    </source>
</reference>
<dbReference type="EMBL" id="HF951689">
    <property type="protein sequence ID" value="CCW34475.1"/>
    <property type="molecule type" value="Genomic_DNA"/>
</dbReference>
<dbReference type="InterPro" id="IPR011990">
    <property type="entry name" value="TPR-like_helical_dom_sf"/>
</dbReference>
<evidence type="ECO:0000313" key="2">
    <source>
        <dbReference type="Proteomes" id="UP000014227"/>
    </source>
</evidence>
<keyword evidence="2" id="KW-1185">Reference proteome</keyword>
<dbReference type="HOGENOM" id="CLU_1064350_0_0_0"/>
<dbReference type="STRING" id="454171.CP488_00504"/>